<dbReference type="InterPro" id="IPR037523">
    <property type="entry name" value="VOC_core"/>
</dbReference>
<dbReference type="PANTHER" id="PTHR35006:SF2">
    <property type="entry name" value="GLYOXALASE FAMILY PROTEIN (AFU_ORTHOLOGUE AFUA_5G14830)"/>
    <property type="match status" value="1"/>
</dbReference>
<dbReference type="Pfam" id="PF00903">
    <property type="entry name" value="Glyoxalase"/>
    <property type="match status" value="1"/>
</dbReference>
<sequence>MQRRLFDHIDLRVRNLAEARPFYAAFLPAIGFPDFCETSIGIAYDARREHPKPEFIGLIEDPEHRPNATRLAFWAESAEEVDRIARVVVTAGGRAIEGPMACPEYSPTYYGVFFEDPCGNRLEVCCRTAKL</sequence>
<dbReference type="AlphaFoldDB" id="A0A1J5S1L7"/>
<accession>A0A1J5S1L7</accession>
<dbReference type="Gene3D" id="3.10.180.10">
    <property type="entry name" value="2,3-Dihydroxybiphenyl 1,2-Dioxygenase, domain 1"/>
    <property type="match status" value="1"/>
</dbReference>
<evidence type="ECO:0000259" key="1">
    <source>
        <dbReference type="PROSITE" id="PS51819"/>
    </source>
</evidence>
<protein>
    <recommendedName>
        <fullName evidence="1">VOC domain-containing protein</fullName>
    </recommendedName>
</protein>
<dbReference type="InterPro" id="IPR029068">
    <property type="entry name" value="Glyas_Bleomycin-R_OHBP_Dase"/>
</dbReference>
<reference evidence="2" key="1">
    <citation type="submission" date="2016-10" db="EMBL/GenBank/DDBJ databases">
        <title>Sequence of Gallionella enrichment culture.</title>
        <authorList>
            <person name="Poehlein A."/>
            <person name="Muehling M."/>
            <person name="Daniel R."/>
        </authorList>
    </citation>
    <scope>NUCLEOTIDE SEQUENCE</scope>
</reference>
<dbReference type="PANTHER" id="PTHR35006">
    <property type="entry name" value="GLYOXALASE FAMILY PROTEIN (AFU_ORTHOLOGUE AFUA_5G14830)"/>
    <property type="match status" value="1"/>
</dbReference>
<proteinExistence type="predicted"/>
<dbReference type="SUPFAM" id="SSF54593">
    <property type="entry name" value="Glyoxalase/Bleomycin resistance protein/Dihydroxybiphenyl dioxygenase"/>
    <property type="match status" value="1"/>
</dbReference>
<dbReference type="InterPro" id="IPR004360">
    <property type="entry name" value="Glyas_Fos-R_dOase_dom"/>
</dbReference>
<dbReference type="EMBL" id="MLJW01000124">
    <property type="protein sequence ID" value="OIQ98047.1"/>
    <property type="molecule type" value="Genomic_DNA"/>
</dbReference>
<feature type="domain" description="VOC" evidence="1">
    <location>
        <begin position="5"/>
        <end position="127"/>
    </location>
</feature>
<dbReference type="PROSITE" id="PS51819">
    <property type="entry name" value="VOC"/>
    <property type="match status" value="1"/>
</dbReference>
<name>A0A1J5S1L7_9ZZZZ</name>
<evidence type="ECO:0000313" key="2">
    <source>
        <dbReference type="EMBL" id="OIQ98047.1"/>
    </source>
</evidence>
<organism evidence="2">
    <name type="scientific">mine drainage metagenome</name>
    <dbReference type="NCBI Taxonomy" id="410659"/>
    <lineage>
        <taxon>unclassified sequences</taxon>
        <taxon>metagenomes</taxon>
        <taxon>ecological metagenomes</taxon>
    </lineage>
</organism>
<comment type="caution">
    <text evidence="2">The sequence shown here is derived from an EMBL/GenBank/DDBJ whole genome shotgun (WGS) entry which is preliminary data.</text>
</comment>
<gene>
    <name evidence="2" type="ORF">GALL_199680</name>
</gene>